<feature type="compositionally biased region" description="Polar residues" evidence="10">
    <location>
        <begin position="383"/>
        <end position="396"/>
    </location>
</feature>
<feature type="compositionally biased region" description="Polar residues" evidence="10">
    <location>
        <begin position="234"/>
        <end position="245"/>
    </location>
</feature>
<sequence length="2306" mass="258589">MSSPETFADSFIDAKSKSTPNLATEQAEETDTPHLEGLMPPKSPKKNKLKSSTSFLGKLGSKPFSKTDKEKDVDSKKDVNPKKSSLVSGIQNFFKSGSLSSKGTHSTKDDTKPNDDIESDIPPHIPYTFPSRTTGISESETHWIEEANTHSSDSQRGTNADDHSNRDILSFSPNRFSGPNNHEDFKKPKLIDKQNDTVSLQPTTSMTTTSVPNMHVDSGRRIVDSLSHIAENNKLGNKSISNASSDNEHHSSHLHPVEDKSQYENNRDEEQHLEYFPWQSNSTGPTAPVSISYSPKKSAEIYPRKERKSEKEKVHSYDSLSRSPKLSLSPVPDSAKIRCVPIPEPLLVRPLSRSSSSAGSGEFNFTEKSNSPRSHGSPLVTPNRLSLTSRDSSIVTEENYPEDEHSANRLSPKVASPLTNGRGWYRSRRSSLIDTVMNVNKFSENIRKAQDVSTSSNDPDPNSWRRIRTTSYNGEGSPTEWSTGPTSPLAITSTNLANSPSTLSGRYLVKSKRASFIDANFANDDEIKLPMAKTVISQFPKTTRRRVLSVSNVKPINFQPTKAFADNGAKSWGRNALGIENISSTKESNQDGQKWQDTYSPSKQESSKDIQSTHPPSIYSYSTSAPATPIGGVQDRLQSDEFHHKSSLLQSSAYPYASKLYQSRVTKSKNWSKHKPSAETHWFNWIYEPPLADGYDRPLDFFKRNREYLVWWNQVVDICYELLETPMNFDVPSTYEEFQRNKRLQLHPITLTNSDSKKKHRASKSKKHHVFNHLPEPEPMSRAVSYSGCSTSGNGKVFRLPSLPSELSKRNLEKDIRYRKRQCDQLVRELIEILNQFVEGTLNYVEDEEDVDLVSDDSLEDQPVHFTHDSNEFNFAHNENENNELNRNENRSFTSTPTISIHGGEEENNDILILSSSPGQISYMDYEHEYASRNSERPSRSHRMIAADAPTATSEHLLNDQGNSGFDDNQLHILSGSNNAPYFTSNPKRRVSNESLTSFRSERHGSVVIPIAEDSFCPTPFLQKAMDFISIGQDILDIDHSRLSKGKMENYISTMTRIQNDWFRNNWPHKDMFSRLLTLMGYLNISIQLREAEKLEKEYSQQERLIGKKHGSTDEKPHTHHGSSKESKPQQKRRRARKPRSDPKTKKDIKELRRAVEEGQGVSIVMELTLNDVRLRYLSPAWRELMGSDPHVLLGHSISEFLPDSDVDIFSIATSQLLYDDTQTIEVRFSLLRKDEEDNKETHGWAMMEAKGILGYSDHINGEPSHTLWVIQPVNETEEDSWKDSQLSAIGVDDFEDVDTPDTEESVGTERNHLIRDDRVKNWENYSESGSQSGSPMPLQPLPPHVLCHICERMVSPLFFETHSELCTKTHQAERKLQTCDDSLQEIRTEICGICNTIQESTDDIELHRNTLEALKSAKYILELGLAIRAVDNQDDQPLENTPNWKEISAWTPSAADPNIEQLLRNVELSIKEKLEATQEMISAIRKGEKAEAQWEAKIKLEWGGSLIDEKNIEEFSLDPSAPKSEQLKENSAPKEVASIPVRNSLRSRRPRLTLKEMGSVTSPLGSPKSSRLWSDNSLNSIPYSPTIGPATPGLRSAQISIKDFEVIKPISKGAFGSVYLAKKRTTGEYFAIKVLKKSDMITKNQVMNVKAERKALIMQTDSPFVVKLYFTFQSKDYLYLVMEYLNGGDCAALIKGMGELPEEWARNYLAEVVLGLEYLHGKGIIHRDLKPDNLLIDQNGHLKLTDFGLSRIGFLNRRNQSTSLKVNTSGGDRNSYGPPSPYLDFTSSSDSPNNVIQAQQQFHVQNGLDGKRNSITSNASDSTAGGIGGSEIPGTPLGNLLLTDEAIQNIKDEEAPKKCVGTPDYLAPESILGTVQDAMVDWWALGVILYEFIYGIPPFNADSPEKVFENILSRNIDWHEDQVQVSPEARDLMEQLMCTNAENRLGANGVEEVKNHPFFAGIEWDTLLTERPAFIPQPDSIEDTDYFDGRGASMAHFDAGEHPELSTEAEPEIDRSSIQSNSKSNSESHSLPSENNAAEPNTVDFGNFSYKNLEVLAKANDDVIRRLKSDPAIADSTKRHSMINFQSNLENQNPASSTAHSRNISVPAVLNSSLMKISGETMSSSLPNSRMSWCGKSQINHSRPRTMSLASSIRCAPPGVKSGYGLLSRNASNGNRTSPKCLIVDDNAISAKLLERILEKLHCNSVVCYNGAEAIRCCMGKVKFDIIFMDIKMPIIDGFTAARMIKSTKNLNQNTPIIAVTAYERNVPQAGLFDVILSKIVTKEKIGPTLKQYCSWSSNRARNRN</sequence>
<evidence type="ECO:0000313" key="15">
    <source>
        <dbReference type="Proteomes" id="UP001479436"/>
    </source>
</evidence>
<comment type="catalytic activity">
    <reaction evidence="7">
        <text>L-threonyl-[protein] + ATP = O-phospho-L-threonyl-[protein] + ADP + H(+)</text>
        <dbReference type="Rhea" id="RHEA:46608"/>
        <dbReference type="Rhea" id="RHEA-COMP:11060"/>
        <dbReference type="Rhea" id="RHEA-COMP:11605"/>
        <dbReference type="ChEBI" id="CHEBI:15378"/>
        <dbReference type="ChEBI" id="CHEBI:30013"/>
        <dbReference type="ChEBI" id="CHEBI:30616"/>
        <dbReference type="ChEBI" id="CHEBI:61977"/>
        <dbReference type="ChEBI" id="CHEBI:456216"/>
        <dbReference type="EC" id="2.7.11.1"/>
    </reaction>
</comment>
<evidence type="ECO:0000256" key="6">
    <source>
        <dbReference type="ARBA" id="ARBA00022840"/>
    </source>
</evidence>
<dbReference type="InterPro" id="IPR000961">
    <property type="entry name" value="AGC-kinase_C"/>
</dbReference>
<dbReference type="CDD" id="cd05611">
    <property type="entry name" value="STKc_Rim15_like"/>
    <property type="match status" value="1"/>
</dbReference>
<feature type="compositionally biased region" description="Basic and acidic residues" evidence="10">
    <location>
        <begin position="246"/>
        <end position="273"/>
    </location>
</feature>
<dbReference type="GO" id="GO:0004674">
    <property type="term" value="F:protein serine/threonine kinase activity"/>
    <property type="evidence" value="ECO:0007669"/>
    <property type="project" value="UniProtKB-EC"/>
</dbReference>
<keyword evidence="9" id="KW-0597">Phosphoprotein</keyword>
<keyword evidence="5" id="KW-0418">Kinase</keyword>
<evidence type="ECO:0000259" key="12">
    <source>
        <dbReference type="PROSITE" id="PS50110"/>
    </source>
</evidence>
<feature type="region of interest" description="Disordered" evidence="10">
    <location>
        <begin position="1518"/>
        <end position="1537"/>
    </location>
</feature>
<evidence type="ECO:0000256" key="7">
    <source>
        <dbReference type="ARBA" id="ARBA00047899"/>
    </source>
</evidence>
<dbReference type="InterPro" id="IPR000719">
    <property type="entry name" value="Prot_kinase_dom"/>
</dbReference>
<dbReference type="Pfam" id="PF00072">
    <property type="entry name" value="Response_reg"/>
    <property type="match status" value="1"/>
</dbReference>
<gene>
    <name evidence="14" type="primary">RIM15_1</name>
    <name evidence="14" type="ORF">K7432_000256</name>
</gene>
<feature type="domain" description="AGC-kinase C-terminal" evidence="13">
    <location>
        <begin position="1961"/>
        <end position="2061"/>
    </location>
</feature>
<keyword evidence="4" id="KW-0547">Nucleotide-binding</keyword>
<comment type="caution">
    <text evidence="14">The sequence shown here is derived from an EMBL/GenBank/DDBJ whole genome shotgun (WGS) entry which is preliminary data.</text>
</comment>
<evidence type="ECO:0000256" key="4">
    <source>
        <dbReference type="ARBA" id="ARBA00022741"/>
    </source>
</evidence>
<dbReference type="PANTHER" id="PTHR24356:SF1">
    <property type="entry name" value="SERINE_THREONINE-PROTEIN KINASE GREATWALL"/>
    <property type="match status" value="1"/>
</dbReference>
<dbReference type="PANTHER" id="PTHR24356">
    <property type="entry name" value="SERINE/THREONINE-PROTEIN KINASE"/>
    <property type="match status" value="1"/>
</dbReference>
<dbReference type="Proteomes" id="UP001479436">
    <property type="component" value="Unassembled WGS sequence"/>
</dbReference>
<dbReference type="SMART" id="SM00133">
    <property type="entry name" value="S_TK_X"/>
    <property type="match status" value="1"/>
</dbReference>
<proteinExistence type="predicted"/>
<dbReference type="Gene3D" id="1.10.510.10">
    <property type="entry name" value="Transferase(Phosphotransferase) domain 1"/>
    <property type="match status" value="2"/>
</dbReference>
<evidence type="ECO:0000313" key="14">
    <source>
        <dbReference type="EMBL" id="KAK9768824.1"/>
    </source>
</evidence>
<dbReference type="SUPFAM" id="SSF52172">
    <property type="entry name" value="CheY-like"/>
    <property type="match status" value="1"/>
</dbReference>
<dbReference type="InterPro" id="IPR001789">
    <property type="entry name" value="Sig_transdc_resp-reg_receiver"/>
</dbReference>
<feature type="compositionally biased region" description="Low complexity" evidence="10">
    <location>
        <begin position="352"/>
        <end position="361"/>
    </location>
</feature>
<keyword evidence="6" id="KW-0067">ATP-binding</keyword>
<comment type="catalytic activity">
    <reaction evidence="8">
        <text>L-seryl-[protein] + ATP = O-phospho-L-seryl-[protein] + ADP + H(+)</text>
        <dbReference type="Rhea" id="RHEA:17989"/>
        <dbReference type="Rhea" id="RHEA-COMP:9863"/>
        <dbReference type="Rhea" id="RHEA-COMP:11604"/>
        <dbReference type="ChEBI" id="CHEBI:15378"/>
        <dbReference type="ChEBI" id="CHEBI:29999"/>
        <dbReference type="ChEBI" id="CHEBI:30616"/>
        <dbReference type="ChEBI" id="CHEBI:83421"/>
        <dbReference type="ChEBI" id="CHEBI:456216"/>
        <dbReference type="EC" id="2.7.11.1"/>
    </reaction>
</comment>
<evidence type="ECO:0000256" key="2">
    <source>
        <dbReference type="ARBA" id="ARBA00022527"/>
    </source>
</evidence>
<feature type="compositionally biased region" description="Basic and acidic residues" evidence="10">
    <location>
        <begin position="181"/>
        <end position="195"/>
    </location>
</feature>
<dbReference type="InterPro" id="IPR035965">
    <property type="entry name" value="PAS-like_dom_sf"/>
</dbReference>
<feature type="compositionally biased region" description="Low complexity" evidence="10">
    <location>
        <begin position="2017"/>
        <end position="2037"/>
    </location>
</feature>
<feature type="compositionally biased region" description="Basic and acidic residues" evidence="10">
    <location>
        <begin position="106"/>
        <end position="115"/>
    </location>
</feature>
<accession>A0ABR2X4Z7</accession>
<feature type="compositionally biased region" description="Polar residues" evidence="10">
    <location>
        <begin position="278"/>
        <end position="295"/>
    </location>
</feature>
<protein>
    <recommendedName>
        <fullName evidence="1">non-specific serine/threonine protein kinase</fullName>
        <ecNumber evidence="1">2.7.11.1</ecNumber>
    </recommendedName>
</protein>
<evidence type="ECO:0000256" key="9">
    <source>
        <dbReference type="PROSITE-ProRule" id="PRU00169"/>
    </source>
</evidence>
<feature type="region of interest" description="Disordered" evidence="10">
    <location>
        <begin position="350"/>
        <end position="414"/>
    </location>
</feature>
<dbReference type="PROSITE" id="PS00108">
    <property type="entry name" value="PROTEIN_KINASE_ST"/>
    <property type="match status" value="1"/>
</dbReference>
<feature type="domain" description="Protein kinase" evidence="11">
    <location>
        <begin position="1605"/>
        <end position="1960"/>
    </location>
</feature>
<keyword evidence="2" id="KW-0723">Serine/threonine-protein kinase</keyword>
<feature type="compositionally biased region" description="Basic and acidic residues" evidence="10">
    <location>
        <begin position="1111"/>
        <end position="1129"/>
    </location>
</feature>
<feature type="compositionally biased region" description="Basic and acidic residues" evidence="10">
    <location>
        <begin position="65"/>
        <end position="81"/>
    </location>
</feature>
<feature type="domain" description="Response regulatory" evidence="12">
    <location>
        <begin position="2181"/>
        <end position="2295"/>
    </location>
</feature>
<evidence type="ECO:0000256" key="1">
    <source>
        <dbReference type="ARBA" id="ARBA00012513"/>
    </source>
</evidence>
<name>A0ABR2X4Z7_9FUNG</name>
<dbReference type="InterPro" id="IPR011006">
    <property type="entry name" value="CheY-like_superfamily"/>
</dbReference>
<evidence type="ECO:0000256" key="10">
    <source>
        <dbReference type="SAM" id="MobiDB-lite"/>
    </source>
</evidence>
<feature type="region of interest" description="Disordered" evidence="10">
    <location>
        <begin position="753"/>
        <end position="774"/>
    </location>
</feature>
<dbReference type="SUPFAM" id="SSF56112">
    <property type="entry name" value="Protein kinase-like (PK-like)"/>
    <property type="match status" value="1"/>
</dbReference>
<evidence type="ECO:0000256" key="3">
    <source>
        <dbReference type="ARBA" id="ARBA00022679"/>
    </source>
</evidence>
<feature type="compositionally biased region" description="Polar residues" evidence="10">
    <location>
        <begin position="149"/>
        <end position="158"/>
    </location>
</feature>
<dbReference type="CDD" id="cd00130">
    <property type="entry name" value="PAS"/>
    <property type="match status" value="1"/>
</dbReference>
<dbReference type="SMART" id="SM00448">
    <property type="entry name" value="REC"/>
    <property type="match status" value="1"/>
</dbReference>
<feature type="compositionally biased region" description="Polar residues" evidence="10">
    <location>
        <begin position="469"/>
        <end position="487"/>
    </location>
</feature>
<feature type="compositionally biased region" description="Basic and acidic residues" evidence="10">
    <location>
        <begin position="297"/>
        <end position="316"/>
    </location>
</feature>
<feature type="region of interest" description="Disordered" evidence="10">
    <location>
        <begin position="882"/>
        <end position="907"/>
    </location>
</feature>
<dbReference type="Gene3D" id="3.30.450.20">
    <property type="entry name" value="PAS domain"/>
    <property type="match status" value="1"/>
</dbReference>
<evidence type="ECO:0000256" key="5">
    <source>
        <dbReference type="ARBA" id="ARBA00022777"/>
    </source>
</evidence>
<feature type="compositionally biased region" description="Polar residues" evidence="10">
    <location>
        <begin position="451"/>
        <end position="460"/>
    </location>
</feature>
<feature type="compositionally biased region" description="Basic residues" evidence="10">
    <location>
        <begin position="757"/>
        <end position="771"/>
    </location>
</feature>
<dbReference type="CDD" id="cd17546">
    <property type="entry name" value="REC_hyHK_CKI1_RcsC-like"/>
    <property type="match status" value="1"/>
</dbReference>
<dbReference type="InterPro" id="IPR000014">
    <property type="entry name" value="PAS"/>
</dbReference>
<dbReference type="EC" id="2.7.11.1" evidence="1"/>
<feature type="compositionally biased region" description="Polar residues" evidence="10">
    <location>
        <begin position="1560"/>
        <end position="1573"/>
    </location>
</feature>
<feature type="region of interest" description="Disordered" evidence="10">
    <location>
        <begin position="449"/>
        <end position="487"/>
    </location>
</feature>
<feature type="region of interest" description="Disordered" evidence="10">
    <location>
        <begin position="1100"/>
        <end position="1151"/>
    </location>
</feature>
<dbReference type="Pfam" id="PF00069">
    <property type="entry name" value="Pkinase"/>
    <property type="match status" value="2"/>
</dbReference>
<dbReference type="Gene3D" id="3.30.200.20">
    <property type="entry name" value="Phosphorylase Kinase, domain 1"/>
    <property type="match status" value="2"/>
</dbReference>
<feature type="compositionally biased region" description="Basic and acidic residues" evidence="10">
    <location>
        <begin position="1139"/>
        <end position="1151"/>
    </location>
</feature>
<feature type="compositionally biased region" description="Basic and acidic residues" evidence="10">
    <location>
        <begin position="139"/>
        <end position="148"/>
    </location>
</feature>
<feature type="region of interest" description="Disordered" evidence="10">
    <location>
        <begin position="2003"/>
        <end position="2043"/>
    </location>
</feature>
<feature type="compositionally biased region" description="Polar residues" evidence="10">
    <location>
        <begin position="82"/>
        <end position="104"/>
    </location>
</feature>
<dbReference type="PROSITE" id="PS50011">
    <property type="entry name" value="PROTEIN_KINASE_DOM"/>
    <property type="match status" value="1"/>
</dbReference>
<feature type="compositionally biased region" description="Polar residues" evidence="10">
    <location>
        <begin position="196"/>
        <end position="212"/>
    </location>
</feature>
<feature type="compositionally biased region" description="Low complexity" evidence="10">
    <location>
        <begin position="319"/>
        <end position="332"/>
    </location>
</feature>
<dbReference type="InterPro" id="IPR050236">
    <property type="entry name" value="Ser_Thr_kinase_AGC"/>
</dbReference>
<keyword evidence="3 14" id="KW-0808">Transferase</keyword>
<dbReference type="PROSITE" id="PS50110">
    <property type="entry name" value="RESPONSE_REGULATORY"/>
    <property type="match status" value="1"/>
</dbReference>
<dbReference type="Gene3D" id="3.40.50.2300">
    <property type="match status" value="1"/>
</dbReference>
<dbReference type="EMBL" id="JASJQH010000004">
    <property type="protein sequence ID" value="KAK9768824.1"/>
    <property type="molecule type" value="Genomic_DNA"/>
</dbReference>
<dbReference type="SMART" id="SM00220">
    <property type="entry name" value="S_TKc"/>
    <property type="match status" value="1"/>
</dbReference>
<feature type="region of interest" description="Disordered" evidence="10">
    <location>
        <begin position="1"/>
        <end position="333"/>
    </location>
</feature>
<feature type="region of interest" description="Disordered" evidence="10">
    <location>
        <begin position="583"/>
        <end position="618"/>
    </location>
</feature>
<dbReference type="SUPFAM" id="SSF55785">
    <property type="entry name" value="PYP-like sensor domain (PAS domain)"/>
    <property type="match status" value="1"/>
</dbReference>
<dbReference type="PROSITE" id="PS51285">
    <property type="entry name" value="AGC_KINASE_CTER"/>
    <property type="match status" value="1"/>
</dbReference>
<organism evidence="14 15">
    <name type="scientific">Basidiobolus ranarum</name>
    <dbReference type="NCBI Taxonomy" id="34480"/>
    <lineage>
        <taxon>Eukaryota</taxon>
        <taxon>Fungi</taxon>
        <taxon>Fungi incertae sedis</taxon>
        <taxon>Zoopagomycota</taxon>
        <taxon>Entomophthoromycotina</taxon>
        <taxon>Basidiobolomycetes</taxon>
        <taxon>Basidiobolales</taxon>
        <taxon>Basidiobolaceae</taxon>
        <taxon>Basidiobolus</taxon>
    </lineage>
</organism>
<reference evidence="14 15" key="1">
    <citation type="submission" date="2023-04" db="EMBL/GenBank/DDBJ databases">
        <title>Genome of Basidiobolus ranarum AG-B5.</title>
        <authorList>
            <person name="Stajich J.E."/>
            <person name="Carter-House D."/>
            <person name="Gryganskyi A."/>
        </authorList>
    </citation>
    <scope>NUCLEOTIDE SEQUENCE [LARGE SCALE GENOMIC DNA]</scope>
    <source>
        <strain evidence="14 15">AG-B5</strain>
    </source>
</reference>
<feature type="region of interest" description="Disordered" evidence="10">
    <location>
        <begin position="1549"/>
        <end position="1573"/>
    </location>
</feature>
<evidence type="ECO:0000259" key="11">
    <source>
        <dbReference type="PROSITE" id="PS50011"/>
    </source>
</evidence>
<feature type="compositionally biased region" description="Polar residues" evidence="10">
    <location>
        <begin position="171"/>
        <end position="180"/>
    </location>
</feature>
<evidence type="ECO:0000256" key="8">
    <source>
        <dbReference type="ARBA" id="ARBA00048679"/>
    </source>
</evidence>
<evidence type="ECO:0000259" key="13">
    <source>
        <dbReference type="PROSITE" id="PS51285"/>
    </source>
</evidence>
<feature type="modified residue" description="4-aspartylphosphate" evidence="9">
    <location>
        <position position="2231"/>
    </location>
</feature>
<keyword evidence="15" id="KW-1185">Reference proteome</keyword>
<dbReference type="InterPro" id="IPR008271">
    <property type="entry name" value="Ser/Thr_kinase_AS"/>
</dbReference>
<dbReference type="InterPro" id="IPR011009">
    <property type="entry name" value="Kinase-like_dom_sf"/>
</dbReference>